<name>A0ABT7UFK8_9FIRM</name>
<dbReference type="Proteomes" id="UP001529275">
    <property type="component" value="Unassembled WGS sequence"/>
</dbReference>
<organism evidence="4 5">
    <name type="scientific">Massilimicrobiota timonensis</name>
    <dbReference type="NCBI Taxonomy" id="1776392"/>
    <lineage>
        <taxon>Bacteria</taxon>
        <taxon>Bacillati</taxon>
        <taxon>Bacillota</taxon>
        <taxon>Erysipelotrichia</taxon>
        <taxon>Erysipelotrichales</taxon>
        <taxon>Erysipelotrichaceae</taxon>
        <taxon>Massilimicrobiota</taxon>
    </lineage>
</organism>
<evidence type="ECO:0000256" key="1">
    <source>
        <dbReference type="ARBA" id="ARBA00008861"/>
    </source>
</evidence>
<protein>
    <recommendedName>
        <fullName evidence="2">Gamma-glutamylcyclotransferase family protein</fullName>
    </recommendedName>
</protein>
<evidence type="ECO:0000256" key="2">
    <source>
        <dbReference type="RuleBase" id="RU367036"/>
    </source>
</evidence>
<dbReference type="EMBL" id="JAUDCK010000002">
    <property type="protein sequence ID" value="MDM8194928.1"/>
    <property type="molecule type" value="Genomic_DNA"/>
</dbReference>
<accession>A0ABT7UFK8</accession>
<dbReference type="InterPro" id="IPR039126">
    <property type="entry name" value="GGACT"/>
</dbReference>
<dbReference type="PANTHER" id="PTHR12510">
    <property type="entry name" value="TROPONIN C-AKIN-1 PROTEIN"/>
    <property type="match status" value="1"/>
</dbReference>
<dbReference type="InterPro" id="IPR013024">
    <property type="entry name" value="GGCT-like"/>
</dbReference>
<evidence type="ECO:0000259" key="3">
    <source>
        <dbReference type="Pfam" id="PF06094"/>
    </source>
</evidence>
<comment type="similarity">
    <text evidence="1 2">Belongs to the gamma-glutamylcyclotransferase family.</text>
</comment>
<dbReference type="Gene3D" id="3.10.490.10">
    <property type="entry name" value="Gamma-glutamyl cyclotransferase-like"/>
    <property type="match status" value="1"/>
</dbReference>
<dbReference type="InterPro" id="IPR036568">
    <property type="entry name" value="GGCT-like_sf"/>
</dbReference>
<sequence length="152" mass="17908">MAKVFVYGTLRQGMYNYDIYLKDQATYCGHGYIKGSLMTIIGKIYPAYLCEGQDMIFGEVYDVNDQTLAHLDELESYFGKDCQNNEYNKIYMDILDNDGKVKDQAYVYEFNMDNPMNVNLLGKDILEHDYVQYMQKKKLNSQNLFDDEDMFY</sequence>
<dbReference type="Pfam" id="PF06094">
    <property type="entry name" value="GGACT"/>
    <property type="match status" value="1"/>
</dbReference>
<dbReference type="CDD" id="cd06661">
    <property type="entry name" value="GGCT_like"/>
    <property type="match status" value="1"/>
</dbReference>
<comment type="caution">
    <text evidence="4">The sequence shown here is derived from an EMBL/GenBank/DDBJ whole genome shotgun (WGS) entry which is preliminary data.</text>
</comment>
<dbReference type="PANTHER" id="PTHR12510:SF4">
    <property type="entry name" value="GAMMA-GLUTAMYLAMINECYCLOTRANSFERASE"/>
    <property type="match status" value="1"/>
</dbReference>
<evidence type="ECO:0000313" key="5">
    <source>
        <dbReference type="Proteomes" id="UP001529275"/>
    </source>
</evidence>
<dbReference type="RefSeq" id="WP_087935442.1">
    <property type="nucleotide sequence ID" value="NZ_JAUDCK010000002.1"/>
</dbReference>
<keyword evidence="5" id="KW-1185">Reference proteome</keyword>
<dbReference type="SUPFAM" id="SSF110857">
    <property type="entry name" value="Gamma-glutamyl cyclotransferase-like"/>
    <property type="match status" value="1"/>
</dbReference>
<dbReference type="InterPro" id="IPR009288">
    <property type="entry name" value="AIG2-like_dom"/>
</dbReference>
<proteinExistence type="inferred from homology"/>
<feature type="domain" description="Gamma-glutamylcyclotransferase AIG2-like" evidence="3">
    <location>
        <begin position="4"/>
        <end position="112"/>
    </location>
</feature>
<evidence type="ECO:0000313" key="4">
    <source>
        <dbReference type="EMBL" id="MDM8194928.1"/>
    </source>
</evidence>
<reference evidence="4 5" key="2">
    <citation type="submission" date="2023-06" db="EMBL/GenBank/DDBJ databases">
        <authorList>
            <person name="Zeman M."/>
            <person name="Kubasova T."/>
            <person name="Jahodarova E."/>
            <person name="Nykrynova M."/>
            <person name="Rychlik I."/>
        </authorList>
    </citation>
    <scope>NUCLEOTIDE SEQUENCE [LARGE SCALE GENOMIC DNA]</scope>
    <source>
        <strain evidence="4 5">ET341</strain>
    </source>
</reference>
<gene>
    <name evidence="4" type="ORF">QUV98_01210</name>
</gene>
<reference evidence="5" key="1">
    <citation type="submission" date="2023-06" db="EMBL/GenBank/DDBJ databases">
        <title>Identification and characterization of horizontal gene transfer across gut microbiota members of farm animals based on homology search.</title>
        <authorList>
            <person name="Zeman M."/>
            <person name="Kubasova T."/>
            <person name="Jahodarova E."/>
            <person name="Nykrynova M."/>
            <person name="Rychlik I."/>
        </authorList>
    </citation>
    <scope>NUCLEOTIDE SEQUENCE [LARGE SCALE GENOMIC DNA]</scope>
    <source>
        <strain evidence="5">ET341</strain>
    </source>
</reference>